<dbReference type="Pfam" id="PF20151">
    <property type="entry name" value="DUF6533"/>
    <property type="match status" value="1"/>
</dbReference>
<organism evidence="4 5">
    <name type="scientific">Phanerochaete sordida</name>
    <dbReference type="NCBI Taxonomy" id="48140"/>
    <lineage>
        <taxon>Eukaryota</taxon>
        <taxon>Fungi</taxon>
        <taxon>Dikarya</taxon>
        <taxon>Basidiomycota</taxon>
        <taxon>Agaricomycotina</taxon>
        <taxon>Agaricomycetes</taxon>
        <taxon>Polyporales</taxon>
        <taxon>Phanerochaetaceae</taxon>
        <taxon>Phanerochaete</taxon>
    </lineage>
</organism>
<keyword evidence="5" id="KW-1185">Reference proteome</keyword>
<dbReference type="InterPro" id="IPR045340">
    <property type="entry name" value="DUF6533"/>
</dbReference>
<keyword evidence="2" id="KW-1133">Transmembrane helix</keyword>
<feature type="domain" description="DUF6533" evidence="3">
    <location>
        <begin position="26"/>
        <end position="70"/>
    </location>
</feature>
<accession>A0A9P3LJD6</accession>
<feature type="region of interest" description="Disordered" evidence="1">
    <location>
        <begin position="321"/>
        <end position="357"/>
    </location>
</feature>
<keyword evidence="2" id="KW-0472">Membrane</keyword>
<feature type="transmembrane region" description="Helical" evidence="2">
    <location>
        <begin position="93"/>
        <end position="114"/>
    </location>
</feature>
<feature type="region of interest" description="Disordered" evidence="1">
    <location>
        <begin position="273"/>
        <end position="295"/>
    </location>
</feature>
<feature type="transmembrane region" description="Helical" evidence="2">
    <location>
        <begin position="209"/>
        <end position="230"/>
    </location>
</feature>
<keyword evidence="2" id="KW-0812">Transmembrane</keyword>
<evidence type="ECO:0000256" key="1">
    <source>
        <dbReference type="SAM" id="MobiDB-lite"/>
    </source>
</evidence>
<dbReference type="AlphaFoldDB" id="A0A9P3LJD6"/>
<evidence type="ECO:0000313" key="4">
    <source>
        <dbReference type="EMBL" id="GJE97198.1"/>
    </source>
</evidence>
<feature type="compositionally biased region" description="Basic and acidic residues" evidence="1">
    <location>
        <begin position="321"/>
        <end position="336"/>
    </location>
</feature>
<sequence>MSNATDPTQALPPSLDLPPHLSAHKYFFVCTLTVAAWDTLVLSPRSWRLLRTKGWPFLKIAYHFLRVFMPVEFTIVGVAFFDTKWSIDTCSHFYLFEPICTAILLAVCSAVHVIRIHAIYDKSRNVLTVMGGLFALQVIVTAICCGFYRVTPLLEGQGCIAEPKHNWVGLYWLSATLLYTASLVLALQRSFRSLKDKPTSYWKLMLRDGLNLYAAIWAVNMVNMLFWFIITPTGPEDPIRVIVTSMAAVLTTSMTLRIILAVRGSLANGGSFAGRSGHAQSNPSHAVSRPAPQGGAILSLQHPQQTYNVPLGVEPKARDWADDKESDQIAEVKGDDVFPIEEEGASTPTHEEGPRGVQITVDTETDYDAFAKK</sequence>
<proteinExistence type="predicted"/>
<evidence type="ECO:0000256" key="2">
    <source>
        <dbReference type="SAM" id="Phobius"/>
    </source>
</evidence>
<feature type="transmembrane region" description="Helical" evidence="2">
    <location>
        <begin position="170"/>
        <end position="188"/>
    </location>
</feature>
<feature type="transmembrane region" description="Helical" evidence="2">
    <location>
        <begin position="26"/>
        <end position="43"/>
    </location>
</feature>
<reference evidence="4 5" key="1">
    <citation type="submission" date="2021-08" db="EMBL/GenBank/DDBJ databases">
        <title>Draft Genome Sequence of Phanerochaete sordida strain YK-624.</title>
        <authorList>
            <person name="Mori T."/>
            <person name="Dohra H."/>
            <person name="Suzuki T."/>
            <person name="Kawagishi H."/>
            <person name="Hirai H."/>
        </authorList>
    </citation>
    <scope>NUCLEOTIDE SEQUENCE [LARGE SCALE GENOMIC DNA]</scope>
    <source>
        <strain evidence="4 5">YK-624</strain>
    </source>
</reference>
<comment type="caution">
    <text evidence="4">The sequence shown here is derived from an EMBL/GenBank/DDBJ whole genome shotgun (WGS) entry which is preliminary data.</text>
</comment>
<name>A0A9P3LJD6_9APHY</name>
<gene>
    <name evidence="4" type="ORF">PsYK624_134110</name>
</gene>
<feature type="transmembrane region" description="Helical" evidence="2">
    <location>
        <begin position="64"/>
        <end position="81"/>
    </location>
</feature>
<feature type="transmembrane region" description="Helical" evidence="2">
    <location>
        <begin position="126"/>
        <end position="150"/>
    </location>
</feature>
<protein>
    <recommendedName>
        <fullName evidence="3">DUF6533 domain-containing protein</fullName>
    </recommendedName>
</protein>
<evidence type="ECO:0000259" key="3">
    <source>
        <dbReference type="Pfam" id="PF20151"/>
    </source>
</evidence>
<dbReference type="Proteomes" id="UP000703269">
    <property type="component" value="Unassembled WGS sequence"/>
</dbReference>
<feature type="transmembrane region" description="Helical" evidence="2">
    <location>
        <begin position="242"/>
        <end position="262"/>
    </location>
</feature>
<dbReference type="OrthoDB" id="2626017at2759"/>
<evidence type="ECO:0000313" key="5">
    <source>
        <dbReference type="Proteomes" id="UP000703269"/>
    </source>
</evidence>
<dbReference type="EMBL" id="BPQB01000068">
    <property type="protein sequence ID" value="GJE97198.1"/>
    <property type="molecule type" value="Genomic_DNA"/>
</dbReference>